<keyword evidence="5" id="KW-1185">Reference proteome</keyword>
<dbReference type="Pfam" id="PF04176">
    <property type="entry name" value="TIP41"/>
    <property type="match status" value="1"/>
</dbReference>
<protein>
    <recommendedName>
        <fullName evidence="3">Ubiquinol-cytochrome c chaperone domain-containing protein</fullName>
    </recommendedName>
</protein>
<gene>
    <name evidence="4" type="ORF">TCE0_017r03970</name>
</gene>
<dbReference type="InterPro" id="IPR021150">
    <property type="entry name" value="Ubiq_cyt_c_chap"/>
</dbReference>
<dbReference type="Pfam" id="PF03981">
    <property type="entry name" value="Ubiq_cyt_C_chap"/>
    <property type="match status" value="1"/>
</dbReference>
<evidence type="ECO:0000256" key="1">
    <source>
        <dbReference type="ARBA" id="ARBA00006658"/>
    </source>
</evidence>
<name>A0A6V8H2R3_TALPI</name>
<dbReference type="EMBL" id="DF933813">
    <property type="protein sequence ID" value="GAM35545.1"/>
    <property type="molecule type" value="Genomic_DNA"/>
</dbReference>
<comment type="similarity">
    <text evidence="1">Belongs to the TIP41 family.</text>
</comment>
<dbReference type="Proteomes" id="UP000053095">
    <property type="component" value="Unassembled WGS sequence"/>
</dbReference>
<dbReference type="GO" id="GO:0031929">
    <property type="term" value="P:TOR signaling"/>
    <property type="evidence" value="ECO:0007669"/>
    <property type="project" value="TreeGrafter"/>
</dbReference>
<feature type="domain" description="Ubiquinol-cytochrome c chaperone" evidence="3">
    <location>
        <begin position="395"/>
        <end position="538"/>
    </location>
</feature>
<dbReference type="PANTHER" id="PTHR21021">
    <property type="entry name" value="GAF/PUTATIVE CYTOSKELETAL PROTEIN"/>
    <property type="match status" value="1"/>
</dbReference>
<accession>A0A6V8H2R3</accession>
<dbReference type="PANTHER" id="PTHR21021:SF16">
    <property type="entry name" value="TIP41-LIKE PROTEIN"/>
    <property type="match status" value="1"/>
</dbReference>
<feature type="region of interest" description="Disordered" evidence="2">
    <location>
        <begin position="291"/>
        <end position="325"/>
    </location>
</feature>
<comment type="caution">
    <text evidence="4">The sequence shown here is derived from an EMBL/GenBank/DDBJ whole genome shotgun (WGS) entry which is preliminary data.</text>
</comment>
<dbReference type="AlphaFoldDB" id="A0A6V8H2R3"/>
<sequence>MTANNANNATSIQWSSPNVEAKMNPRTQTFSRKGFTITTQKLPILKAGPIEEMTNKLGITPPEMIFGDNFVAIEHNISGWGIAFNTFDALDKVDKTGAAMLKVAYSKEWQKSREHTHDGIKEVVKPFDWSYSTDYKGTEKPDAPALSPSDVEIPIELLKRPDPILFFDDVMLYEDELADNGISMLSCKIRVMPDRLLLLARFFMRLDNVVFRLRDTRIYVDFNKAEVIRDYQAREMGYEDVRKALASGREDIAAVMRDPNRLAQVLPIVDHSLERTSKSVHTISHSLPTRPGYIATAKNNSTSSKRSEVRSVLNPSRRNFSATPTASASSGILKSLSQGGAAETYVSYGFTQKLYEACSSQADYEIPQLAQKGVEVPKTANGEELGVGEGWWYKELELLPTFSTWSQVTFLHMYLLTVRIRALPSPDSVRTHSRHLFDHFSHNAEQRMATLHNISSRSIRNKYLKDLFIQWRGVLAAYDEGLVKGDAVLGAAVWRNIWKASGTTHDGRDLDWTHVATVVAYMRRVLSELAKTNEADLVFDLVGSDSVAGKEKKAIFGPRGIDMKLGGMK</sequence>
<evidence type="ECO:0000313" key="5">
    <source>
        <dbReference type="Proteomes" id="UP000053095"/>
    </source>
</evidence>
<evidence type="ECO:0000256" key="2">
    <source>
        <dbReference type="SAM" id="MobiDB-lite"/>
    </source>
</evidence>
<organism evidence="4 5">
    <name type="scientific">Talaromyces pinophilus</name>
    <name type="common">Penicillium pinophilum</name>
    <dbReference type="NCBI Taxonomy" id="128442"/>
    <lineage>
        <taxon>Eukaryota</taxon>
        <taxon>Fungi</taxon>
        <taxon>Dikarya</taxon>
        <taxon>Ascomycota</taxon>
        <taxon>Pezizomycotina</taxon>
        <taxon>Eurotiomycetes</taxon>
        <taxon>Eurotiomycetidae</taxon>
        <taxon>Eurotiales</taxon>
        <taxon>Trichocomaceae</taxon>
        <taxon>Talaromyces</taxon>
        <taxon>Talaromyces sect. Talaromyces</taxon>
    </lineage>
</organism>
<feature type="compositionally biased region" description="Polar residues" evidence="2">
    <location>
        <begin position="313"/>
        <end position="325"/>
    </location>
</feature>
<reference evidence="5" key="1">
    <citation type="journal article" date="2015" name="Genome Announc.">
        <title>Draft genome sequence of Talaromyces cellulolyticus strain Y-94, a source of lignocellulosic biomass-degrading enzymes.</title>
        <authorList>
            <person name="Fujii T."/>
            <person name="Koike H."/>
            <person name="Sawayama S."/>
            <person name="Yano S."/>
            <person name="Inoue H."/>
        </authorList>
    </citation>
    <scope>NUCLEOTIDE SEQUENCE [LARGE SCALE GENOMIC DNA]</scope>
    <source>
        <strain evidence="5">Y-94</strain>
    </source>
</reference>
<evidence type="ECO:0000259" key="3">
    <source>
        <dbReference type="Pfam" id="PF03981"/>
    </source>
</evidence>
<dbReference type="InterPro" id="IPR051330">
    <property type="entry name" value="Phosphatase_reg/MetRdx"/>
</dbReference>
<proteinExistence type="inferred from homology"/>
<dbReference type="GO" id="GO:0005829">
    <property type="term" value="C:cytosol"/>
    <property type="evidence" value="ECO:0007669"/>
    <property type="project" value="TreeGrafter"/>
</dbReference>
<evidence type="ECO:0000313" key="4">
    <source>
        <dbReference type="EMBL" id="GAM35545.1"/>
    </source>
</evidence>
<dbReference type="InterPro" id="IPR007303">
    <property type="entry name" value="TIP41-like"/>
</dbReference>